<gene>
    <name evidence="1" type="ORF">MTR66_19690</name>
</gene>
<dbReference type="RefSeq" id="WP_243924160.1">
    <property type="nucleotide sequence ID" value="NZ_JALHLG010000058.1"/>
</dbReference>
<keyword evidence="2" id="KW-1185">Reference proteome</keyword>
<dbReference type="EMBL" id="JALHLG010000058">
    <property type="protein sequence ID" value="MCJ2189029.1"/>
    <property type="molecule type" value="Genomic_DNA"/>
</dbReference>
<evidence type="ECO:0000313" key="1">
    <source>
        <dbReference type="EMBL" id="MCJ2189029.1"/>
    </source>
</evidence>
<evidence type="ECO:0000313" key="2">
    <source>
        <dbReference type="Proteomes" id="UP001202281"/>
    </source>
</evidence>
<dbReference type="Proteomes" id="UP001202281">
    <property type="component" value="Unassembled WGS sequence"/>
</dbReference>
<comment type="caution">
    <text evidence="1">The sequence shown here is derived from an EMBL/GenBank/DDBJ whole genome shotgun (WGS) entry which is preliminary data.</text>
</comment>
<organism evidence="1 2">
    <name type="scientific">Novosphingobium beihaiensis</name>
    <dbReference type="NCBI Taxonomy" id="2930389"/>
    <lineage>
        <taxon>Bacteria</taxon>
        <taxon>Pseudomonadati</taxon>
        <taxon>Pseudomonadota</taxon>
        <taxon>Alphaproteobacteria</taxon>
        <taxon>Sphingomonadales</taxon>
        <taxon>Sphingomonadaceae</taxon>
        <taxon>Novosphingobium</taxon>
    </lineage>
</organism>
<accession>A0ABT0BWJ6</accession>
<name>A0ABT0BWJ6_9SPHN</name>
<sequence>MYTFEEIEEKFAAAHVRVCGKDDLAGILRIAKRDTTIDLLSSEFFHLEGGDHGWFDLEMIGPDGAKFFAHNALSSGTGNRSGRDRQTLHFASVHPNILVMDSNGLDANRHVAAVRFHIEGIENFFHYQYTEPLDCFGMSEEARATLLDMRYNPEQPKDFAAPDRVFIVHELGEVLDFKVEERRYRIWMGGNGGFGSWHRIRYRVFPIAAISFDEPVTIDEALDRIWEWRRFFVQLAMQHLSFEGIGFLANHDDRAAIGSVYLPNTDRRKRERGYYELHPAYIPLNRWGDRERLAGAMQTWLKRDGRRRAFRARLDRVLDNMNRRMDQMDLVELSAGIDSLNELDSKTKFPSGTVDAMVEAAGKAAEGQKVGIDPGRLRGILSQLQRRSLAEKMKELGRRAMPDADFKDIELVVATARKCRDDAAHRGAVSEQREAHIGPAVEALASMCVAFDLCDAGVPRRTSNDAQCFWAIRFRDAVAELKRMQAS</sequence>
<proteinExistence type="predicted"/>
<evidence type="ECO:0008006" key="3">
    <source>
        <dbReference type="Google" id="ProtNLM"/>
    </source>
</evidence>
<reference evidence="1 2" key="1">
    <citation type="submission" date="2022-04" db="EMBL/GenBank/DDBJ databases">
        <title>Identification of a novel bacterium isolated from mangrove sediments.</title>
        <authorList>
            <person name="Pan X."/>
        </authorList>
    </citation>
    <scope>NUCLEOTIDE SEQUENCE [LARGE SCALE GENOMIC DNA]</scope>
    <source>
        <strain evidence="1 2">B2638</strain>
    </source>
</reference>
<protein>
    <recommendedName>
        <fullName evidence="3">ApeA N-terminal domain-containing protein</fullName>
    </recommendedName>
</protein>